<gene>
    <name evidence="1" type="ORF">QNI22_09965</name>
</gene>
<accession>A0AAE3R0P1</accession>
<proteinExistence type="predicted"/>
<sequence>MKELRQVIVDYESDRVSYNFAKTAIYKITGKWVDKYELDHYWQSESLDCFIERLMIEPIADWAQIDDNRAIGLLDEIFRSLESNAIVDRNIEALEKQYGKSSGTIFDLVFHENLQPYEILERLKKDTHIIL</sequence>
<dbReference type="EMBL" id="JASJOU010000002">
    <property type="protein sequence ID" value="MDJ1500975.1"/>
    <property type="molecule type" value="Genomic_DNA"/>
</dbReference>
<comment type="caution">
    <text evidence="1">The sequence shown here is derived from an EMBL/GenBank/DDBJ whole genome shotgun (WGS) entry which is preliminary data.</text>
</comment>
<dbReference type="RefSeq" id="WP_314510471.1">
    <property type="nucleotide sequence ID" value="NZ_JASJOU010000002.1"/>
</dbReference>
<name>A0AAE3R0P1_9BACT</name>
<dbReference type="Proteomes" id="UP001232063">
    <property type="component" value="Unassembled WGS sequence"/>
</dbReference>
<reference evidence="1" key="1">
    <citation type="submission" date="2023-05" db="EMBL/GenBank/DDBJ databases">
        <authorList>
            <person name="Zhang X."/>
        </authorList>
    </citation>
    <scope>NUCLEOTIDE SEQUENCE</scope>
    <source>
        <strain evidence="1">BD1B2-1</strain>
    </source>
</reference>
<dbReference type="AlphaFoldDB" id="A0AAE3R0P1"/>
<keyword evidence="2" id="KW-1185">Reference proteome</keyword>
<organism evidence="1 2">
    <name type="scientific">Xanthocytophaga agilis</name>
    <dbReference type="NCBI Taxonomy" id="3048010"/>
    <lineage>
        <taxon>Bacteria</taxon>
        <taxon>Pseudomonadati</taxon>
        <taxon>Bacteroidota</taxon>
        <taxon>Cytophagia</taxon>
        <taxon>Cytophagales</taxon>
        <taxon>Rhodocytophagaceae</taxon>
        <taxon>Xanthocytophaga</taxon>
    </lineage>
</organism>
<protein>
    <submittedName>
        <fullName evidence="1">Uncharacterized protein</fullName>
    </submittedName>
</protein>
<evidence type="ECO:0000313" key="2">
    <source>
        <dbReference type="Proteomes" id="UP001232063"/>
    </source>
</evidence>
<evidence type="ECO:0000313" key="1">
    <source>
        <dbReference type="EMBL" id="MDJ1500975.1"/>
    </source>
</evidence>